<dbReference type="PROSITE" id="PS00670">
    <property type="entry name" value="D_2_HYDROXYACID_DH_2"/>
    <property type="match status" value="1"/>
</dbReference>
<protein>
    <submittedName>
        <fullName evidence="7">D-lactate dehydrogenase</fullName>
    </submittedName>
</protein>
<dbReference type="RefSeq" id="WP_090365036.1">
    <property type="nucleotide sequence ID" value="NZ_FNEM01000006.1"/>
</dbReference>
<evidence type="ECO:0000259" key="5">
    <source>
        <dbReference type="Pfam" id="PF00389"/>
    </source>
</evidence>
<keyword evidence="2 4" id="KW-0560">Oxidoreductase</keyword>
<dbReference type="OrthoDB" id="9805416at2"/>
<dbReference type="SUPFAM" id="SSF52283">
    <property type="entry name" value="Formate/glycerate dehydrogenase catalytic domain-like"/>
    <property type="match status" value="1"/>
</dbReference>
<dbReference type="AlphaFoldDB" id="A0A1G8SD54"/>
<organism evidence="7 8">
    <name type="scientific">Ferrimonas sediminum</name>
    <dbReference type="NCBI Taxonomy" id="718193"/>
    <lineage>
        <taxon>Bacteria</taxon>
        <taxon>Pseudomonadati</taxon>
        <taxon>Pseudomonadota</taxon>
        <taxon>Gammaproteobacteria</taxon>
        <taxon>Alteromonadales</taxon>
        <taxon>Ferrimonadaceae</taxon>
        <taxon>Ferrimonas</taxon>
    </lineage>
</organism>
<dbReference type="PANTHER" id="PTHR43026">
    <property type="entry name" value="2-HYDROXYACID DEHYDROGENASE HOMOLOG 1-RELATED"/>
    <property type="match status" value="1"/>
</dbReference>
<dbReference type="GO" id="GO:0051287">
    <property type="term" value="F:NAD binding"/>
    <property type="evidence" value="ECO:0007669"/>
    <property type="project" value="InterPro"/>
</dbReference>
<keyword evidence="3" id="KW-0520">NAD</keyword>
<dbReference type="InterPro" id="IPR036291">
    <property type="entry name" value="NAD(P)-bd_dom_sf"/>
</dbReference>
<evidence type="ECO:0000313" key="8">
    <source>
        <dbReference type="Proteomes" id="UP000199527"/>
    </source>
</evidence>
<feature type="domain" description="D-isomer specific 2-hydroxyacid dehydrogenase NAD-binding" evidence="6">
    <location>
        <begin position="113"/>
        <end position="300"/>
    </location>
</feature>
<reference evidence="8" key="1">
    <citation type="submission" date="2016-10" db="EMBL/GenBank/DDBJ databases">
        <authorList>
            <person name="Varghese N."/>
            <person name="Submissions S."/>
        </authorList>
    </citation>
    <scope>NUCLEOTIDE SEQUENCE [LARGE SCALE GENOMIC DNA]</scope>
    <source>
        <strain evidence="8">DSM 23317</strain>
    </source>
</reference>
<evidence type="ECO:0000256" key="3">
    <source>
        <dbReference type="ARBA" id="ARBA00023027"/>
    </source>
</evidence>
<keyword evidence="8" id="KW-1185">Reference proteome</keyword>
<dbReference type="EMBL" id="FNEM01000006">
    <property type="protein sequence ID" value="SDJ26610.1"/>
    <property type="molecule type" value="Genomic_DNA"/>
</dbReference>
<sequence>MTKARIAVFSSKSYDKDSMNAANSKYGFELDFYKTQLTANTAKLVEGYDAISCFVNDMVDVDVLSQLDKANIKMIALRCAGFNNIDLDEAKRRGFVVSRVPGYSPESVAEHAVAMLLCLNRKLHKAYSRIREHNFNLEGLLGFNLSSKTVGIIGTGKIGQATIRALSGFGCKILCHDPYPNDVVTELGATYVDLDTLYQQSDVISLHCPLTPESNHMINRDAFAKMKSGVMLINTSRGALVNASDAIEALKSGKLGYLGLDVYELEGDLFFRDLSGQVIHDDVFGLLLSYPNVLVTGHQGYFTDLALDQIAETTLGNIKAYMKGEKTGNEVF</sequence>
<evidence type="ECO:0000256" key="1">
    <source>
        <dbReference type="ARBA" id="ARBA00005854"/>
    </source>
</evidence>
<dbReference type="CDD" id="cd12183">
    <property type="entry name" value="LDH_like_2"/>
    <property type="match status" value="1"/>
</dbReference>
<evidence type="ECO:0000256" key="4">
    <source>
        <dbReference type="RuleBase" id="RU003719"/>
    </source>
</evidence>
<evidence type="ECO:0000256" key="2">
    <source>
        <dbReference type="ARBA" id="ARBA00023002"/>
    </source>
</evidence>
<dbReference type="SUPFAM" id="SSF51735">
    <property type="entry name" value="NAD(P)-binding Rossmann-fold domains"/>
    <property type="match status" value="1"/>
</dbReference>
<gene>
    <name evidence="7" type="ORF">SAMN04488540_106131</name>
</gene>
<feature type="domain" description="D-isomer specific 2-hydroxyacid dehydrogenase catalytic" evidence="5">
    <location>
        <begin position="7"/>
        <end position="331"/>
    </location>
</feature>
<name>A0A1G8SD54_9GAMM</name>
<dbReference type="InterPro" id="IPR029752">
    <property type="entry name" value="D-isomer_DH_CS1"/>
</dbReference>
<dbReference type="Pfam" id="PF02826">
    <property type="entry name" value="2-Hacid_dh_C"/>
    <property type="match status" value="1"/>
</dbReference>
<dbReference type="PROSITE" id="PS00671">
    <property type="entry name" value="D_2_HYDROXYACID_DH_3"/>
    <property type="match status" value="1"/>
</dbReference>
<dbReference type="PANTHER" id="PTHR43026:SF1">
    <property type="entry name" value="2-HYDROXYACID DEHYDROGENASE HOMOLOG 1-RELATED"/>
    <property type="match status" value="1"/>
</dbReference>
<evidence type="ECO:0000313" key="7">
    <source>
        <dbReference type="EMBL" id="SDJ26610.1"/>
    </source>
</evidence>
<proteinExistence type="inferred from homology"/>
<dbReference type="Gene3D" id="3.40.50.720">
    <property type="entry name" value="NAD(P)-binding Rossmann-like Domain"/>
    <property type="match status" value="2"/>
</dbReference>
<dbReference type="InterPro" id="IPR006140">
    <property type="entry name" value="D-isomer_DH_NAD-bd"/>
</dbReference>
<dbReference type="InterPro" id="IPR058205">
    <property type="entry name" value="D-LDH-like"/>
</dbReference>
<dbReference type="GO" id="GO:0008720">
    <property type="term" value="F:D-lactate dehydrogenase (NAD+) activity"/>
    <property type="evidence" value="ECO:0007669"/>
    <property type="project" value="TreeGrafter"/>
</dbReference>
<dbReference type="PROSITE" id="PS00065">
    <property type="entry name" value="D_2_HYDROXYACID_DH_1"/>
    <property type="match status" value="1"/>
</dbReference>
<evidence type="ECO:0000259" key="6">
    <source>
        <dbReference type="Pfam" id="PF02826"/>
    </source>
</evidence>
<comment type="similarity">
    <text evidence="1 4">Belongs to the D-isomer specific 2-hydroxyacid dehydrogenase family.</text>
</comment>
<accession>A0A1G8SD54</accession>
<dbReference type="Pfam" id="PF00389">
    <property type="entry name" value="2-Hacid_dh"/>
    <property type="match status" value="1"/>
</dbReference>
<dbReference type="InterPro" id="IPR029753">
    <property type="entry name" value="D-isomer_DH_CS"/>
</dbReference>
<dbReference type="InterPro" id="IPR006139">
    <property type="entry name" value="D-isomer_2_OHA_DH_cat_dom"/>
</dbReference>
<dbReference type="Proteomes" id="UP000199527">
    <property type="component" value="Unassembled WGS sequence"/>
</dbReference>